<comment type="caution">
    <text evidence="1">The sequence shown here is derived from an EMBL/GenBank/DDBJ whole genome shotgun (WGS) entry which is preliminary data.</text>
</comment>
<feature type="non-terminal residue" evidence="1">
    <location>
        <position position="1"/>
    </location>
</feature>
<organism evidence="1 2">
    <name type="scientific">Mesorhabditis spiculigera</name>
    <dbReference type="NCBI Taxonomy" id="96644"/>
    <lineage>
        <taxon>Eukaryota</taxon>
        <taxon>Metazoa</taxon>
        <taxon>Ecdysozoa</taxon>
        <taxon>Nematoda</taxon>
        <taxon>Chromadorea</taxon>
        <taxon>Rhabditida</taxon>
        <taxon>Rhabditina</taxon>
        <taxon>Rhabditomorpha</taxon>
        <taxon>Rhabditoidea</taxon>
        <taxon>Rhabditidae</taxon>
        <taxon>Mesorhabditinae</taxon>
        <taxon>Mesorhabditis</taxon>
    </lineage>
</organism>
<proteinExistence type="predicted"/>
<protein>
    <submittedName>
        <fullName evidence="1">Uncharacterized protein</fullName>
    </submittedName>
</protein>
<accession>A0AA36CM75</accession>
<evidence type="ECO:0000313" key="2">
    <source>
        <dbReference type="Proteomes" id="UP001177023"/>
    </source>
</evidence>
<dbReference type="AlphaFoldDB" id="A0AA36CM75"/>
<reference evidence="1" key="1">
    <citation type="submission" date="2023-06" db="EMBL/GenBank/DDBJ databases">
        <authorList>
            <person name="Delattre M."/>
        </authorList>
    </citation>
    <scope>NUCLEOTIDE SEQUENCE</scope>
    <source>
        <strain evidence="1">AF72</strain>
    </source>
</reference>
<dbReference type="Proteomes" id="UP001177023">
    <property type="component" value="Unassembled WGS sequence"/>
</dbReference>
<dbReference type="EMBL" id="CATQJA010002507">
    <property type="protein sequence ID" value="CAJ0570920.1"/>
    <property type="molecule type" value="Genomic_DNA"/>
</dbReference>
<sequence>MVKTANTNSNIPGKMCENEPGARRKCRHCNVDFTNRACFDHHLRNRVCGKRFFCAKCNYYYDATSGGQQAHMCDRRFCHTCMGMQPIKHNCIFAPAFDKPAARYKTQRYTFSNLDENGIWHDGKVVEDVVDFLLFEKHDKKQEKKS</sequence>
<evidence type="ECO:0000313" key="1">
    <source>
        <dbReference type="EMBL" id="CAJ0570920.1"/>
    </source>
</evidence>
<keyword evidence="2" id="KW-1185">Reference proteome</keyword>
<name>A0AA36CM75_9BILA</name>
<gene>
    <name evidence="1" type="ORF">MSPICULIGERA_LOCUS9351</name>
</gene>